<protein>
    <submittedName>
        <fullName evidence="4">Putative nuclease HARBI1-like protein</fullName>
    </submittedName>
</protein>
<dbReference type="OrthoDB" id="6489074at2759"/>
<evidence type="ECO:0000256" key="1">
    <source>
        <dbReference type="ARBA" id="ARBA00001968"/>
    </source>
</evidence>
<comment type="caution">
    <text evidence="4">The sequence shown here is derived from an EMBL/GenBank/DDBJ whole genome shotgun (WGS) entry which is preliminary data.</text>
</comment>
<gene>
    <name evidence="4" type="ORF">B4U80_02012</name>
</gene>
<dbReference type="Pfam" id="PF13359">
    <property type="entry name" value="DDE_Tnp_4"/>
    <property type="match status" value="1"/>
</dbReference>
<keyword evidence="2" id="KW-0479">Metal-binding</keyword>
<dbReference type="InterPro" id="IPR027806">
    <property type="entry name" value="HARBI1_dom"/>
</dbReference>
<accession>A0A443RUA1</accession>
<dbReference type="GO" id="GO:0046872">
    <property type="term" value="F:metal ion binding"/>
    <property type="evidence" value="ECO:0007669"/>
    <property type="project" value="UniProtKB-KW"/>
</dbReference>
<feature type="non-terminal residue" evidence="4">
    <location>
        <position position="1"/>
    </location>
</feature>
<reference evidence="4 5" key="1">
    <citation type="journal article" date="2018" name="Gigascience">
        <title>Genomes of trombidid mites reveal novel predicted allergens and laterally-transferred genes associated with secondary metabolism.</title>
        <authorList>
            <person name="Dong X."/>
            <person name="Chaisiri K."/>
            <person name="Xia D."/>
            <person name="Armstrong S.D."/>
            <person name="Fang Y."/>
            <person name="Donnelly M.J."/>
            <person name="Kadowaki T."/>
            <person name="McGarry J.W."/>
            <person name="Darby A.C."/>
            <person name="Makepeace B.L."/>
        </authorList>
    </citation>
    <scope>NUCLEOTIDE SEQUENCE [LARGE SCALE GENOMIC DNA]</scope>
    <source>
        <strain evidence="4">UoL-UT</strain>
    </source>
</reference>
<evidence type="ECO:0000256" key="2">
    <source>
        <dbReference type="ARBA" id="ARBA00022723"/>
    </source>
</evidence>
<dbReference type="EMBL" id="NCKV01033705">
    <property type="protein sequence ID" value="RWS18820.1"/>
    <property type="molecule type" value="Genomic_DNA"/>
</dbReference>
<feature type="domain" description="DDE Tnp4" evidence="3">
    <location>
        <begin position="2"/>
        <end position="102"/>
    </location>
</feature>
<proteinExistence type="predicted"/>
<evidence type="ECO:0000313" key="5">
    <source>
        <dbReference type="Proteomes" id="UP000288716"/>
    </source>
</evidence>
<evidence type="ECO:0000259" key="3">
    <source>
        <dbReference type="Pfam" id="PF13359"/>
    </source>
</evidence>
<dbReference type="STRING" id="299467.A0A443RUA1"/>
<dbReference type="Proteomes" id="UP000288716">
    <property type="component" value="Unassembled WGS sequence"/>
</dbReference>
<keyword evidence="5" id="KW-1185">Reference proteome</keyword>
<dbReference type="VEuPathDB" id="VectorBase:LDEU013220"/>
<comment type="cofactor">
    <cofactor evidence="1">
        <name>a divalent metal cation</name>
        <dbReference type="ChEBI" id="CHEBI:60240"/>
    </cofactor>
</comment>
<sequence>VIDCTHFEIKVPKDLQERYRNRKNKITLNIKAIVRSDMRFTNLVARWLGSVHDAKILGRSEINIKLEAGSYPGYLLGDGGYPCKRYLLTPLGNPETIPEKRYQKRFIKSRLINFDLKNSINIIMACAVLWNFLVKRNEINQKERDYLVPENLPALSHTNDVAGTIKRLQPALSQIQQVQLKQKYFVLGYPLIVFVSQ</sequence>
<dbReference type="AlphaFoldDB" id="A0A443RUA1"/>
<name>A0A443RUA1_9ACAR</name>
<organism evidence="4 5">
    <name type="scientific">Leptotrombidium deliense</name>
    <dbReference type="NCBI Taxonomy" id="299467"/>
    <lineage>
        <taxon>Eukaryota</taxon>
        <taxon>Metazoa</taxon>
        <taxon>Ecdysozoa</taxon>
        <taxon>Arthropoda</taxon>
        <taxon>Chelicerata</taxon>
        <taxon>Arachnida</taxon>
        <taxon>Acari</taxon>
        <taxon>Acariformes</taxon>
        <taxon>Trombidiformes</taxon>
        <taxon>Prostigmata</taxon>
        <taxon>Anystina</taxon>
        <taxon>Parasitengona</taxon>
        <taxon>Trombiculoidea</taxon>
        <taxon>Trombiculidae</taxon>
        <taxon>Leptotrombidium</taxon>
    </lineage>
</organism>
<evidence type="ECO:0000313" key="4">
    <source>
        <dbReference type="EMBL" id="RWS18820.1"/>
    </source>
</evidence>